<accession>A0ABV7UYA2</accession>
<feature type="transmembrane region" description="Helical" evidence="1">
    <location>
        <begin position="56"/>
        <end position="75"/>
    </location>
</feature>
<reference evidence="3" key="1">
    <citation type="journal article" date="2019" name="Int. J. Syst. Evol. Microbiol.">
        <title>The Global Catalogue of Microorganisms (GCM) 10K type strain sequencing project: providing services to taxonomists for standard genome sequencing and annotation.</title>
        <authorList>
            <consortium name="The Broad Institute Genomics Platform"/>
            <consortium name="The Broad Institute Genome Sequencing Center for Infectious Disease"/>
            <person name="Wu L."/>
            <person name="Ma J."/>
        </authorList>
    </citation>
    <scope>NUCLEOTIDE SEQUENCE [LARGE SCALE GENOMIC DNA]</scope>
    <source>
        <strain evidence="3">KCTC 42224</strain>
    </source>
</reference>
<sequence>MPEHAAPMWEQHHRFAAFFQGQLNTIQQGAIAAQAGIPIIFLVLDRACVAAAQPQTWAIVWIGVLAWLLLGLQLFRTFQTDAHRVLATYEAEWDLAFPGIPAQRLASFLLNTTYRQRARKR</sequence>
<organism evidence="2 3">
    <name type="scientific">Novosphingobium pokkalii</name>
    <dbReference type="NCBI Taxonomy" id="1770194"/>
    <lineage>
        <taxon>Bacteria</taxon>
        <taxon>Pseudomonadati</taxon>
        <taxon>Pseudomonadota</taxon>
        <taxon>Alphaproteobacteria</taxon>
        <taxon>Sphingomonadales</taxon>
        <taxon>Sphingomonadaceae</taxon>
        <taxon>Novosphingobium</taxon>
    </lineage>
</organism>
<keyword evidence="3" id="KW-1185">Reference proteome</keyword>
<evidence type="ECO:0000313" key="2">
    <source>
        <dbReference type="EMBL" id="MFC3670089.1"/>
    </source>
</evidence>
<keyword evidence="1" id="KW-0472">Membrane</keyword>
<comment type="caution">
    <text evidence="2">The sequence shown here is derived from an EMBL/GenBank/DDBJ whole genome shotgun (WGS) entry which is preliminary data.</text>
</comment>
<dbReference type="EMBL" id="JBHRYE010000003">
    <property type="protein sequence ID" value="MFC3670089.1"/>
    <property type="molecule type" value="Genomic_DNA"/>
</dbReference>
<proteinExistence type="predicted"/>
<keyword evidence="1" id="KW-0812">Transmembrane</keyword>
<name>A0ABV7UYA2_9SPHN</name>
<gene>
    <name evidence="2" type="ORF">ACFOOT_01495</name>
</gene>
<evidence type="ECO:0000313" key="3">
    <source>
        <dbReference type="Proteomes" id="UP001595683"/>
    </source>
</evidence>
<evidence type="ECO:0000256" key="1">
    <source>
        <dbReference type="SAM" id="Phobius"/>
    </source>
</evidence>
<protein>
    <submittedName>
        <fullName evidence="2">Uncharacterized protein</fullName>
    </submittedName>
</protein>
<keyword evidence="1" id="KW-1133">Transmembrane helix</keyword>
<feature type="transmembrane region" description="Helical" evidence="1">
    <location>
        <begin position="25"/>
        <end position="44"/>
    </location>
</feature>
<dbReference type="RefSeq" id="WP_191324944.1">
    <property type="nucleotide sequence ID" value="NZ_BMZP01000013.1"/>
</dbReference>
<dbReference type="Proteomes" id="UP001595683">
    <property type="component" value="Unassembled WGS sequence"/>
</dbReference>